<reference evidence="9 10" key="1">
    <citation type="submission" date="2020-02" db="EMBL/GenBank/DDBJ databases">
        <title>Genome analysis of Thermosulfuriphilus ammonigenes ST65T, an anaerobic thermophilic chemolithoautotrophic bacterium isolated from a deep-sea hydrothermal vent.</title>
        <authorList>
            <person name="Slobodkina G."/>
            <person name="Allioux M."/>
            <person name="Merkel A."/>
            <person name="Alain K."/>
            <person name="Jebbar M."/>
            <person name="Slobodkin A."/>
        </authorList>
    </citation>
    <scope>NUCLEOTIDE SEQUENCE [LARGE SCALE GENOMIC DNA]</scope>
    <source>
        <strain evidence="9 10">ST65</strain>
    </source>
</reference>
<evidence type="ECO:0000256" key="1">
    <source>
        <dbReference type="ARBA" id="ARBA00001965"/>
    </source>
</evidence>
<dbReference type="InterPro" id="IPR009040">
    <property type="entry name" value="Ferritin-like_diiron"/>
</dbReference>
<evidence type="ECO:0000256" key="8">
    <source>
        <dbReference type="ARBA" id="ARBA00069213"/>
    </source>
</evidence>
<keyword evidence="4" id="KW-0249">Electron transport</keyword>
<dbReference type="PROSITE" id="PS50905">
    <property type="entry name" value="FERRITIN_LIKE"/>
    <property type="match status" value="1"/>
</dbReference>
<name>A0A6G7PUE4_9BACT</name>
<sequence>MGSLKGTRTEKNLLTAFAGESQARNRYTFFASQAKKEGYQQIAAIFEETANQEKEHAKRLFKFLEGGEVEIQASFPAGVIGSTLENLKAAAAGENYEHTQMYPEFARIAREEGFHEIAAVFEAIAVAEQHHESRYKALAANIEAGKVFKKDAKVRWKCRNCGYIHEGEEAPDMCPSCAHSKAYFEVACENW</sequence>
<dbReference type="CDD" id="cd00729">
    <property type="entry name" value="rubredoxin_SM"/>
    <property type="match status" value="1"/>
</dbReference>
<dbReference type="Gene3D" id="1.20.1260.10">
    <property type="match status" value="1"/>
</dbReference>
<evidence type="ECO:0000313" key="9">
    <source>
        <dbReference type="EMBL" id="QIJ71207.1"/>
    </source>
</evidence>
<dbReference type="NCBIfam" id="NF045767">
    <property type="entry name" value="RuberyRbr"/>
    <property type="match status" value="1"/>
</dbReference>
<evidence type="ECO:0000256" key="6">
    <source>
        <dbReference type="ARBA" id="ARBA00055868"/>
    </source>
</evidence>
<dbReference type="Pfam" id="PF02915">
    <property type="entry name" value="Rubrerythrin"/>
    <property type="match status" value="1"/>
</dbReference>
<dbReference type="CDD" id="cd01041">
    <property type="entry name" value="Rubrerythrin"/>
    <property type="match status" value="1"/>
</dbReference>
<comment type="function">
    <text evidence="6">May provide oxidative stress protection via catalytic reduction of intracellular hydrogen peroxide.</text>
</comment>
<dbReference type="InterPro" id="IPR012347">
    <property type="entry name" value="Ferritin-like"/>
</dbReference>
<dbReference type="AlphaFoldDB" id="A0A6G7PUE4"/>
<organism evidence="9 10">
    <name type="scientific">Thermosulfuriphilus ammonigenes</name>
    <dbReference type="NCBI Taxonomy" id="1936021"/>
    <lineage>
        <taxon>Bacteria</taxon>
        <taxon>Pseudomonadati</taxon>
        <taxon>Thermodesulfobacteriota</taxon>
        <taxon>Thermodesulfobacteria</taxon>
        <taxon>Thermodesulfobacteriales</taxon>
        <taxon>Thermodesulfobacteriaceae</taxon>
        <taxon>Thermosulfuriphilus</taxon>
    </lineage>
</organism>
<dbReference type="Pfam" id="PF21349">
    <property type="entry name" value="RUBY_RBDX"/>
    <property type="match status" value="1"/>
</dbReference>
<keyword evidence="5" id="KW-0408">Iron</keyword>
<dbReference type="RefSeq" id="WP_166031429.1">
    <property type="nucleotide sequence ID" value="NZ_CP048877.1"/>
</dbReference>
<keyword evidence="2" id="KW-0813">Transport</keyword>
<keyword evidence="10" id="KW-1185">Reference proteome</keyword>
<dbReference type="SUPFAM" id="SSF47240">
    <property type="entry name" value="Ferritin-like"/>
    <property type="match status" value="1"/>
</dbReference>
<dbReference type="EMBL" id="CP048877">
    <property type="protein sequence ID" value="QIJ71207.1"/>
    <property type="molecule type" value="Genomic_DNA"/>
</dbReference>
<keyword evidence="3" id="KW-0479">Metal-binding</keyword>
<dbReference type="PANTHER" id="PTHR43865:SF1">
    <property type="entry name" value="RUBRERYTHRIN-RELATED"/>
    <property type="match status" value="1"/>
</dbReference>
<evidence type="ECO:0000256" key="2">
    <source>
        <dbReference type="ARBA" id="ARBA00022448"/>
    </source>
</evidence>
<accession>A0A6G7PUE4</accession>
<dbReference type="GO" id="GO:0016491">
    <property type="term" value="F:oxidoreductase activity"/>
    <property type="evidence" value="ECO:0007669"/>
    <property type="project" value="InterPro"/>
</dbReference>
<evidence type="ECO:0000256" key="4">
    <source>
        <dbReference type="ARBA" id="ARBA00022982"/>
    </source>
</evidence>
<evidence type="ECO:0000313" key="10">
    <source>
        <dbReference type="Proteomes" id="UP000502179"/>
    </source>
</evidence>
<dbReference type="FunFam" id="2.20.28.10:FF:000018">
    <property type="entry name" value="Rubrerythrin"/>
    <property type="match status" value="1"/>
</dbReference>
<dbReference type="InterPro" id="IPR009078">
    <property type="entry name" value="Ferritin-like_SF"/>
</dbReference>
<dbReference type="PANTHER" id="PTHR43865">
    <property type="entry name" value="RUBRERYTHRIN-RELATED"/>
    <property type="match status" value="1"/>
</dbReference>
<dbReference type="GO" id="GO:0005506">
    <property type="term" value="F:iron ion binding"/>
    <property type="evidence" value="ECO:0007669"/>
    <property type="project" value="InterPro"/>
</dbReference>
<dbReference type="KEGG" id="tav:G4V39_02455"/>
<proteinExistence type="predicted"/>
<dbReference type="Gene3D" id="2.20.28.10">
    <property type="match status" value="1"/>
</dbReference>
<dbReference type="InterPro" id="IPR024934">
    <property type="entry name" value="Rubredoxin-like_dom"/>
</dbReference>
<evidence type="ECO:0000256" key="7">
    <source>
        <dbReference type="ARBA" id="ARBA00063441"/>
    </source>
</evidence>
<dbReference type="Proteomes" id="UP000502179">
    <property type="component" value="Chromosome"/>
</dbReference>
<evidence type="ECO:0000256" key="3">
    <source>
        <dbReference type="ARBA" id="ARBA00022723"/>
    </source>
</evidence>
<dbReference type="InterPro" id="IPR048574">
    <property type="entry name" value="RUBY_RBDX"/>
</dbReference>
<protein>
    <recommendedName>
        <fullName evidence="8">Rubrerythrin</fullName>
    </recommendedName>
</protein>
<gene>
    <name evidence="9" type="ORF">G4V39_02455</name>
</gene>
<comment type="subunit">
    <text evidence="7">Homodimer. Possesses two rubredoxin-like centers and two non-sulfur oxo-bridged di-iron centers per dimer.</text>
</comment>
<dbReference type="PROSITE" id="PS50903">
    <property type="entry name" value="RUBREDOXIN_LIKE"/>
    <property type="match status" value="1"/>
</dbReference>
<dbReference type="InterPro" id="IPR052364">
    <property type="entry name" value="Rubrerythrin"/>
</dbReference>
<dbReference type="SUPFAM" id="SSF57802">
    <property type="entry name" value="Rubredoxin-like"/>
    <property type="match status" value="1"/>
</dbReference>
<comment type="cofactor">
    <cofactor evidence="1">
        <name>Fe(3+)</name>
        <dbReference type="ChEBI" id="CHEBI:29034"/>
    </cofactor>
</comment>
<evidence type="ECO:0000256" key="5">
    <source>
        <dbReference type="ARBA" id="ARBA00023004"/>
    </source>
</evidence>
<dbReference type="InterPro" id="IPR003251">
    <property type="entry name" value="Rr_diiron-bd_dom"/>
</dbReference>